<accession>C0INA9</accession>
<feature type="repeat" description="NHL" evidence="2">
    <location>
        <begin position="148"/>
        <end position="194"/>
    </location>
</feature>
<dbReference type="InterPro" id="IPR001258">
    <property type="entry name" value="NHL_repeat"/>
</dbReference>
<keyword evidence="3" id="KW-0732">Signal</keyword>
<dbReference type="Gene3D" id="2.120.10.30">
    <property type="entry name" value="TolB, C-terminal domain"/>
    <property type="match status" value="1"/>
</dbReference>
<keyword evidence="1" id="KW-0677">Repeat</keyword>
<evidence type="ECO:0000313" key="4">
    <source>
        <dbReference type="EMBL" id="ACN58795.1"/>
    </source>
</evidence>
<reference evidence="4" key="1">
    <citation type="journal article" date="2009" name="ISME J.">
        <title>Functional metagenomics reveals diverse beta-lactamases in a remote Alaskan soil.</title>
        <authorList>
            <person name="Allen H.K."/>
            <person name="Moe L.A."/>
            <person name="Rodbumrer J."/>
            <person name="Gaarder A."/>
            <person name="Handelsman J."/>
        </authorList>
    </citation>
    <scope>NUCLEOTIDE SEQUENCE</scope>
</reference>
<sequence>MLLRSGFAAVLALAVATGAAAQLAPSDSYRTTYGWEKMPGGRELGVSSGVFPDRDGKHIWILARCGGNNCAGSDADPILQFDMQGNLVKSFGKGILAFPHGFFIDAGGNVWVTEGAPVGDRRGDAGFKIGKGHQVFKFGPDGKLLMTLGTAGVAGDDDKHFNGPSGVAIAPNGDIWVVDGHRGGNNRVVRFSKDGKFIKSIGGGVGSESGEHGRFSDPHGIAIDSAGRVFVADRGNNRIQILDPEGNFLAEWKQFGKPSGVYIDGRDRIYVGDGMSTPERNPGVTPGIRIGDAKTGAVTAFIPDHEKYNQGESGVEFLAADADGNIYAGEVTRQRLGKHIPLKP</sequence>
<feature type="signal peptide" evidence="3">
    <location>
        <begin position="1"/>
        <end position="21"/>
    </location>
</feature>
<feature type="chain" id="PRO_5002898617" description="NHL repeat containing protein" evidence="3">
    <location>
        <begin position="22"/>
        <end position="344"/>
    </location>
</feature>
<dbReference type="CDD" id="cd14958">
    <property type="entry name" value="NHL_PAL_like"/>
    <property type="match status" value="1"/>
</dbReference>
<dbReference type="AlphaFoldDB" id="C0INA9"/>
<dbReference type="InterPro" id="IPR011042">
    <property type="entry name" value="6-blade_b-propeller_TolB-like"/>
</dbReference>
<dbReference type="SUPFAM" id="SSF63829">
    <property type="entry name" value="Calcium-dependent phosphotriesterase"/>
    <property type="match status" value="1"/>
</dbReference>
<feature type="repeat" description="NHL" evidence="2">
    <location>
        <begin position="206"/>
        <end position="245"/>
    </location>
</feature>
<gene>
    <name evidence="4" type="ORF">AKSOIL_0150</name>
</gene>
<evidence type="ECO:0000256" key="3">
    <source>
        <dbReference type="SAM" id="SignalP"/>
    </source>
</evidence>
<dbReference type="GO" id="GO:0008270">
    <property type="term" value="F:zinc ion binding"/>
    <property type="evidence" value="ECO:0007669"/>
    <property type="project" value="UniProtKB-KW"/>
</dbReference>
<dbReference type="InterPro" id="IPR050952">
    <property type="entry name" value="TRIM-NHL_E3_ligases"/>
</dbReference>
<dbReference type="PANTHER" id="PTHR24104">
    <property type="entry name" value="E3 UBIQUITIN-PROTEIN LIGASE NHLRC1-RELATED"/>
    <property type="match status" value="1"/>
</dbReference>
<evidence type="ECO:0000256" key="1">
    <source>
        <dbReference type="ARBA" id="ARBA00022737"/>
    </source>
</evidence>
<protein>
    <recommendedName>
        <fullName evidence="5">NHL repeat containing protein</fullName>
    </recommendedName>
</protein>
<evidence type="ECO:0008006" key="5">
    <source>
        <dbReference type="Google" id="ProtNLM"/>
    </source>
</evidence>
<name>C0INA9_9BACT</name>
<evidence type="ECO:0000256" key="2">
    <source>
        <dbReference type="PROSITE-ProRule" id="PRU00504"/>
    </source>
</evidence>
<dbReference type="PANTHER" id="PTHR24104:SF25">
    <property type="entry name" value="PROTEIN LIN-41"/>
    <property type="match status" value="1"/>
</dbReference>
<organism evidence="4">
    <name type="scientific">uncultured bacterium BLR9</name>
    <dbReference type="NCBI Taxonomy" id="506525"/>
    <lineage>
        <taxon>Bacteria</taxon>
        <taxon>environmental samples</taxon>
    </lineage>
</organism>
<dbReference type="EMBL" id="EU408350">
    <property type="protein sequence ID" value="ACN58795.1"/>
    <property type="molecule type" value="Genomic_DNA"/>
</dbReference>
<proteinExistence type="predicted"/>
<dbReference type="PROSITE" id="PS51125">
    <property type="entry name" value="NHL"/>
    <property type="match status" value="2"/>
</dbReference>
<dbReference type="Pfam" id="PF01436">
    <property type="entry name" value="NHL"/>
    <property type="match status" value="2"/>
</dbReference>